<feature type="transmembrane region" description="Helical" evidence="10">
    <location>
        <begin position="535"/>
        <end position="559"/>
    </location>
</feature>
<comment type="subcellular location">
    <subcellularLocation>
        <location evidence="1">Membrane</location>
        <topology evidence="1">Multi-pass membrane protein</topology>
    </subcellularLocation>
</comment>
<dbReference type="PROSITE" id="PS50893">
    <property type="entry name" value="ABC_TRANSPORTER_2"/>
    <property type="match status" value="2"/>
</dbReference>
<evidence type="ECO:0000256" key="4">
    <source>
        <dbReference type="ARBA" id="ARBA00022692"/>
    </source>
</evidence>
<reference evidence="12 13" key="1">
    <citation type="submission" date="2014-04" db="EMBL/GenBank/DDBJ databases">
        <authorList>
            <consortium name="DOE Joint Genome Institute"/>
            <person name="Kuo A."/>
            <person name="Kohler A."/>
            <person name="Nagy L.G."/>
            <person name="Floudas D."/>
            <person name="Copeland A."/>
            <person name="Barry K.W."/>
            <person name="Cichocki N."/>
            <person name="Veneault-Fourrey C."/>
            <person name="LaButti K."/>
            <person name="Lindquist E.A."/>
            <person name="Lipzen A."/>
            <person name="Lundell T."/>
            <person name="Morin E."/>
            <person name="Murat C."/>
            <person name="Sun H."/>
            <person name="Tunlid A."/>
            <person name="Henrissat B."/>
            <person name="Grigoriev I.V."/>
            <person name="Hibbett D.S."/>
            <person name="Martin F."/>
            <person name="Nordberg H.P."/>
            <person name="Cantor M.N."/>
            <person name="Hua S.X."/>
        </authorList>
    </citation>
    <scope>NUCLEOTIDE SEQUENCE [LARGE SCALE GENOMIC DNA]</scope>
    <source>
        <strain evidence="12 13">LaAM-08-1</strain>
    </source>
</reference>
<feature type="transmembrane region" description="Helical" evidence="10">
    <location>
        <begin position="1208"/>
        <end position="1225"/>
    </location>
</feature>
<feature type="transmembrane region" description="Helical" evidence="10">
    <location>
        <begin position="1279"/>
        <end position="1303"/>
    </location>
</feature>
<dbReference type="Proteomes" id="UP000054477">
    <property type="component" value="Unassembled WGS sequence"/>
</dbReference>
<dbReference type="GO" id="GO:0140359">
    <property type="term" value="F:ABC-type transporter activity"/>
    <property type="evidence" value="ECO:0007669"/>
    <property type="project" value="InterPro"/>
</dbReference>
<dbReference type="SMART" id="SM00382">
    <property type="entry name" value="AAA"/>
    <property type="match status" value="2"/>
</dbReference>
<organism evidence="12 13">
    <name type="scientific">Laccaria amethystina LaAM-08-1</name>
    <dbReference type="NCBI Taxonomy" id="1095629"/>
    <lineage>
        <taxon>Eukaryota</taxon>
        <taxon>Fungi</taxon>
        <taxon>Dikarya</taxon>
        <taxon>Basidiomycota</taxon>
        <taxon>Agaricomycotina</taxon>
        <taxon>Agaricomycetes</taxon>
        <taxon>Agaricomycetidae</taxon>
        <taxon>Agaricales</taxon>
        <taxon>Agaricineae</taxon>
        <taxon>Hydnangiaceae</taxon>
        <taxon>Laccaria</taxon>
    </lineage>
</organism>
<reference evidence="13" key="2">
    <citation type="submission" date="2015-01" db="EMBL/GenBank/DDBJ databases">
        <title>Evolutionary Origins and Diversification of the Mycorrhizal Mutualists.</title>
        <authorList>
            <consortium name="DOE Joint Genome Institute"/>
            <consortium name="Mycorrhizal Genomics Consortium"/>
            <person name="Kohler A."/>
            <person name="Kuo A."/>
            <person name="Nagy L.G."/>
            <person name="Floudas D."/>
            <person name="Copeland A."/>
            <person name="Barry K.W."/>
            <person name="Cichocki N."/>
            <person name="Veneault-Fourrey C."/>
            <person name="LaButti K."/>
            <person name="Lindquist E.A."/>
            <person name="Lipzen A."/>
            <person name="Lundell T."/>
            <person name="Morin E."/>
            <person name="Murat C."/>
            <person name="Riley R."/>
            <person name="Ohm R."/>
            <person name="Sun H."/>
            <person name="Tunlid A."/>
            <person name="Henrissat B."/>
            <person name="Grigoriev I.V."/>
            <person name="Hibbett D.S."/>
            <person name="Martin F."/>
        </authorList>
    </citation>
    <scope>NUCLEOTIDE SEQUENCE [LARGE SCALE GENOMIC DNA]</scope>
    <source>
        <strain evidence="13">LaAM-08-1</strain>
    </source>
</reference>
<comment type="similarity">
    <text evidence="2">Belongs to the ABC transporter superfamily. ABCG family. PDR (TC 3.A.1.205) subfamily.</text>
</comment>
<feature type="transmembrane region" description="Helical" evidence="10">
    <location>
        <begin position="1315"/>
        <end position="1337"/>
    </location>
</feature>
<keyword evidence="7 10" id="KW-1133">Transmembrane helix</keyword>
<feature type="compositionally biased region" description="Basic and acidic residues" evidence="9">
    <location>
        <begin position="99"/>
        <end position="108"/>
    </location>
</feature>
<dbReference type="InterPro" id="IPR034003">
    <property type="entry name" value="ABCG_PDR_2"/>
</dbReference>
<dbReference type="EMBL" id="KN838712">
    <property type="protein sequence ID" value="KIJ96721.1"/>
    <property type="molecule type" value="Genomic_DNA"/>
</dbReference>
<keyword evidence="6" id="KW-0067">ATP-binding</keyword>
<evidence type="ECO:0000256" key="3">
    <source>
        <dbReference type="ARBA" id="ARBA00022448"/>
    </source>
</evidence>
<dbReference type="Pfam" id="PF01061">
    <property type="entry name" value="ABC2_membrane"/>
    <property type="match status" value="2"/>
</dbReference>
<dbReference type="InterPro" id="IPR013525">
    <property type="entry name" value="ABC2_TM"/>
</dbReference>
<evidence type="ECO:0000256" key="10">
    <source>
        <dbReference type="SAM" id="Phobius"/>
    </source>
</evidence>
<dbReference type="Pfam" id="PF14510">
    <property type="entry name" value="ABC_trans_N"/>
    <property type="match status" value="1"/>
</dbReference>
<dbReference type="SUPFAM" id="SSF52540">
    <property type="entry name" value="P-loop containing nucleoside triphosphate hydrolases"/>
    <property type="match status" value="2"/>
</dbReference>
<evidence type="ECO:0000256" key="9">
    <source>
        <dbReference type="SAM" id="MobiDB-lite"/>
    </source>
</evidence>
<dbReference type="CDD" id="cd03233">
    <property type="entry name" value="ABCG_PDR_domain1"/>
    <property type="match status" value="1"/>
</dbReference>
<feature type="transmembrane region" description="Helical" evidence="10">
    <location>
        <begin position="1344"/>
        <end position="1367"/>
    </location>
</feature>
<keyword evidence="3" id="KW-0813">Transport</keyword>
<name>A0A0C9XGB4_9AGAR</name>
<protein>
    <recommendedName>
        <fullName evidence="11">ABC transporter domain-containing protein</fullName>
    </recommendedName>
</protein>
<dbReference type="InterPro" id="IPR034001">
    <property type="entry name" value="ABCG_PDR_1"/>
</dbReference>
<keyword evidence="5" id="KW-0547">Nucleotide-binding</keyword>
<dbReference type="InterPro" id="IPR029481">
    <property type="entry name" value="ABC_trans_N"/>
</dbReference>
<dbReference type="InterPro" id="IPR010929">
    <property type="entry name" value="PDR_CDR_ABC"/>
</dbReference>
<evidence type="ECO:0000256" key="2">
    <source>
        <dbReference type="ARBA" id="ARBA00006012"/>
    </source>
</evidence>
<evidence type="ECO:0000256" key="6">
    <source>
        <dbReference type="ARBA" id="ARBA00022840"/>
    </source>
</evidence>
<feature type="domain" description="ABC transporter" evidence="11">
    <location>
        <begin position="871"/>
        <end position="1110"/>
    </location>
</feature>
<evidence type="ECO:0000313" key="13">
    <source>
        <dbReference type="Proteomes" id="UP000054477"/>
    </source>
</evidence>
<dbReference type="GO" id="GO:0005524">
    <property type="term" value="F:ATP binding"/>
    <property type="evidence" value="ECO:0007669"/>
    <property type="project" value="UniProtKB-KW"/>
</dbReference>
<dbReference type="InterPro" id="IPR003593">
    <property type="entry name" value="AAA+_ATPase"/>
</dbReference>
<dbReference type="OrthoDB" id="245989at2759"/>
<accession>A0A0C9XGB4</accession>
<feature type="region of interest" description="Disordered" evidence="9">
    <location>
        <begin position="29"/>
        <end position="123"/>
    </location>
</feature>
<dbReference type="Pfam" id="PF00005">
    <property type="entry name" value="ABC_tran"/>
    <property type="match status" value="2"/>
</dbReference>
<feature type="transmembrane region" description="Helical" evidence="10">
    <location>
        <begin position="1237"/>
        <end position="1258"/>
    </location>
</feature>
<dbReference type="Pfam" id="PF19055">
    <property type="entry name" value="ABC2_membrane_7"/>
    <property type="match status" value="1"/>
</dbReference>
<evidence type="ECO:0000259" key="11">
    <source>
        <dbReference type="PROSITE" id="PS50893"/>
    </source>
</evidence>
<feature type="transmembrane region" description="Helical" evidence="10">
    <location>
        <begin position="785"/>
        <end position="805"/>
    </location>
</feature>
<feature type="domain" description="ABC transporter" evidence="11">
    <location>
        <begin position="180"/>
        <end position="427"/>
    </location>
</feature>
<dbReference type="PROSITE" id="PS00211">
    <property type="entry name" value="ABC_TRANSPORTER_1"/>
    <property type="match status" value="1"/>
</dbReference>
<dbReference type="HOGENOM" id="CLU_000604_35_0_1"/>
<dbReference type="Gene3D" id="3.40.50.300">
    <property type="entry name" value="P-loop containing nucleotide triphosphate hydrolases"/>
    <property type="match status" value="2"/>
</dbReference>
<evidence type="ECO:0000256" key="1">
    <source>
        <dbReference type="ARBA" id="ARBA00004141"/>
    </source>
</evidence>
<dbReference type="FunFam" id="3.40.50.300:FF:000054">
    <property type="entry name" value="ABC multidrug transporter atrF"/>
    <property type="match status" value="1"/>
</dbReference>
<evidence type="ECO:0000256" key="7">
    <source>
        <dbReference type="ARBA" id="ARBA00022989"/>
    </source>
</evidence>
<sequence>MSDPLPLTVIAEETPSGSVSRAAFHPTLYNIDTPSSQNAEEDHHASNVQGHHHEHPVHSPPPPVSPKLGQTRARSGSSVSRVDVEFFDPEGVQALRRTMTKEAKDSDRPSVASSSSDRTLKDEPFDFEKTIRHFVRRREEAQITQRSIGVGFQNLRVVGLGASASYQPTLGSVLNPLGVLETVQNIRHPALRDILSGFEGVVRPGEMILVLGRPGSGCSTLLKTLANQRQEFHAVEGDVHYDSLSPQDIHDHFRGDVQYCPEDDVHFPTLTVEQTLKFAVTTRTPRDRVEASREQFQDEVVKVLTTIFGLRHTLNTPVGDAAIRGVSGGEKKRVSIAEAMATRSCVGAWDNSTRGLDSSTALEFVKALRIATDVFHATTIVSIYQAGESLYKHFDKVCVVYEGRMAYFGAADKARQHFIDMGYEPANRQTTADFLVAVTDPNGRIPRAGVISQPRTAAEFADYFLKSEAGKENRADLDSYLEEFVGKPSVASAYMTSARAEFAKGSGKKNPYMLTIPQQVRAVMKRRVQIIRGNLLATGLQVFSFIFQSLIMGSVFLNMPQNTANFFSRGGILFFALLFSALTSMAEIPALYSQRPIVLRHERAALYHPFIEALALTLVDVPLTFLTTIVFSIILYFMTGLQRTASQFFVFILFLFTMSVTMKAWFRAIAAAFKSEAAAQSVAGIAILALAIYTGFTIPKPSMIGALRWITYINPLRYGFEAMITNEFRTLKGECSSLVPRGPGYENITLANQVCTTVGSVTGQPFVDGNRFAGISYGFYWSKTWMNFGIVIAFGVGFLTFLLLFTEFNTSSAVESSVMLFKRGTGPNNSSNANDEEALNEKDSKGLIISDEDEKLQKEDTVSVPAMNDIFTWQHVRYTVPIAGQDDRLLLSDVSGYVAPGKLTALMGESGAGKTTLLNVLAQRVSTGVVTGDRFVNGQALPADFQSQSGYCQQMDTHVPTATVREALLFSAKLRQPKSVPLAEKEAYVEKCLKMCGLEKYANASVGSLGIEYRKRTTIAVELAAKPKLLLFLDEPTSGLDSQSAWAIMSFLRSLADNGQAILCTIHQPSAELFQVFDRLLLLQKGGRTAYFGDVGRNATTLINYFEKNGARPCLDDENPAEYMLDVIGAGATATSKQDWYQLWQSSRESKDTQRQIEAIHAEGRNRPAVAASIHTEFATPWAYQVVELFKRDAEAHWRNPTYLMAKLILNVVGGLFIGFTFFKAKHSIQGTQNKLFAIFMATILSVPLSNQIQVLFIQMRNVYEIRERPSRMYSWTALVTSQVLIELPWNILGSTLLFLTWFWTVGFESSRGGYTYLMMGIAFPLYYTTIAQAVAAMAPSAEIAALLFSFLFSFVVTFNGVLQPFAQLGWWRWMYRLSPYTYLIEGLLGQAIGGQQVSCSPVEYVSITPPSGLTCGEYMNPYISFAGGYLTNADATSACQFCSIRTTDQFLNSAFNIFYNHHWRNFGFMMAFFVFNFSCIYLLTYIFRIRKGSILPSFKRRAAKK</sequence>
<dbReference type="Pfam" id="PF06422">
    <property type="entry name" value="PDR_CDR"/>
    <property type="match status" value="2"/>
</dbReference>
<dbReference type="GO" id="GO:0016887">
    <property type="term" value="F:ATP hydrolysis activity"/>
    <property type="evidence" value="ECO:0007669"/>
    <property type="project" value="InterPro"/>
</dbReference>
<evidence type="ECO:0000256" key="8">
    <source>
        <dbReference type="ARBA" id="ARBA00023136"/>
    </source>
</evidence>
<feature type="transmembrane region" description="Helical" evidence="10">
    <location>
        <begin position="571"/>
        <end position="592"/>
    </location>
</feature>
<dbReference type="InterPro" id="IPR003439">
    <property type="entry name" value="ABC_transporter-like_ATP-bd"/>
</dbReference>
<gene>
    <name evidence="12" type="ORF">K443DRAFT_682083</name>
</gene>
<evidence type="ECO:0000313" key="12">
    <source>
        <dbReference type="EMBL" id="KIJ96721.1"/>
    </source>
</evidence>
<dbReference type="PANTHER" id="PTHR19241">
    <property type="entry name" value="ATP-BINDING CASSETTE TRANSPORTER"/>
    <property type="match status" value="1"/>
</dbReference>
<keyword evidence="13" id="KW-1185">Reference proteome</keyword>
<keyword evidence="4 10" id="KW-0812">Transmembrane</keyword>
<feature type="transmembrane region" description="Helical" evidence="10">
    <location>
        <begin position="678"/>
        <end position="698"/>
    </location>
</feature>
<feature type="transmembrane region" description="Helical" evidence="10">
    <location>
        <begin position="644"/>
        <end position="666"/>
    </location>
</feature>
<proteinExistence type="inferred from homology"/>
<dbReference type="InterPro" id="IPR017871">
    <property type="entry name" value="ABC_transporter-like_CS"/>
</dbReference>
<dbReference type="CDD" id="cd03232">
    <property type="entry name" value="ABCG_PDR_domain2"/>
    <property type="match status" value="1"/>
</dbReference>
<keyword evidence="8 10" id="KW-0472">Membrane</keyword>
<dbReference type="InterPro" id="IPR027417">
    <property type="entry name" value="P-loop_NTPase"/>
</dbReference>
<feature type="transmembrane region" description="Helical" evidence="10">
    <location>
        <begin position="1467"/>
        <end position="1488"/>
    </location>
</feature>
<evidence type="ECO:0000256" key="5">
    <source>
        <dbReference type="ARBA" id="ARBA00022741"/>
    </source>
</evidence>
<dbReference type="GO" id="GO:0016020">
    <property type="term" value="C:membrane"/>
    <property type="evidence" value="ECO:0007669"/>
    <property type="project" value="UniProtKB-SubCell"/>
</dbReference>
<dbReference type="InterPro" id="IPR043926">
    <property type="entry name" value="ABCG_dom"/>
</dbReference>
<feature type="transmembrane region" description="Helical" evidence="10">
    <location>
        <begin position="613"/>
        <end position="638"/>
    </location>
</feature>
<dbReference type="STRING" id="1095629.A0A0C9XGB4"/>